<accession>A0A8E1WD25</accession>
<dbReference type="RefSeq" id="WP_184767945.1">
    <property type="nucleotide sequence ID" value="NZ_JACHGI010000002.1"/>
</dbReference>
<dbReference type="InterPro" id="IPR029063">
    <property type="entry name" value="SAM-dependent_MTases_sf"/>
</dbReference>
<dbReference type="Gene3D" id="3.40.50.150">
    <property type="entry name" value="Vaccinia Virus protein VP39"/>
    <property type="match status" value="1"/>
</dbReference>
<sequence length="273" mass="30831">MTVVDRWRPETAAGGFTRDDEAIEFYTRVNALVNPDMVVVDLGAGRGSRFDQGSAPFRKWFCNFHGRVRKVIGIDVDPVVMTHPHLDEALVMEAGGRLPLEDASVDVIICEWVIEHVEHPKEFAREIHRVLKPGGWLCALTPNRLVYVGIGTNLVPESVKDRMMRLVWPERPREDAFPTFYRVNSLGSIRRAFGEESWSHHGYIANGTPKYHGGTAVGFAFVSLLQWLMPPAMRTNLLVFSRKRPGPINTQPRLPNVIKEKSGTLAEQHSERV</sequence>
<evidence type="ECO:0000259" key="2">
    <source>
        <dbReference type="Pfam" id="PF08241"/>
    </source>
</evidence>
<dbReference type="AlphaFoldDB" id="A0A8E1WD25"/>
<name>A0A8E1WD25_9HYPH</name>
<organism evidence="3 4">
    <name type="scientific">Aminobacter carboxidus</name>
    <dbReference type="NCBI Taxonomy" id="376165"/>
    <lineage>
        <taxon>Bacteria</taxon>
        <taxon>Pseudomonadati</taxon>
        <taxon>Pseudomonadota</taxon>
        <taxon>Alphaproteobacteria</taxon>
        <taxon>Hyphomicrobiales</taxon>
        <taxon>Phyllobacteriaceae</taxon>
        <taxon>Aminobacter</taxon>
    </lineage>
</organism>
<keyword evidence="3" id="KW-0808">Transferase</keyword>
<comment type="caution">
    <text evidence="3">The sequence shown here is derived from an EMBL/GenBank/DDBJ whole genome shotgun (WGS) entry which is preliminary data.</text>
</comment>
<feature type="compositionally biased region" description="Basic and acidic residues" evidence="1">
    <location>
        <begin position="258"/>
        <end position="273"/>
    </location>
</feature>
<dbReference type="PANTHER" id="PTHR43591">
    <property type="entry name" value="METHYLTRANSFERASE"/>
    <property type="match status" value="1"/>
</dbReference>
<evidence type="ECO:0000256" key="1">
    <source>
        <dbReference type="SAM" id="MobiDB-lite"/>
    </source>
</evidence>
<dbReference type="Pfam" id="PF08241">
    <property type="entry name" value="Methyltransf_11"/>
    <property type="match status" value="1"/>
</dbReference>
<dbReference type="InterPro" id="IPR013216">
    <property type="entry name" value="Methyltransf_11"/>
</dbReference>
<dbReference type="CDD" id="cd02440">
    <property type="entry name" value="AdoMet_MTases"/>
    <property type="match status" value="1"/>
</dbReference>
<proteinExistence type="predicted"/>
<evidence type="ECO:0000313" key="3">
    <source>
        <dbReference type="EMBL" id="MBB6465409.1"/>
    </source>
</evidence>
<protein>
    <submittedName>
        <fullName evidence="3">SAM-dependent methyltransferase</fullName>
    </submittedName>
</protein>
<feature type="domain" description="Methyltransferase type 11" evidence="2">
    <location>
        <begin position="65"/>
        <end position="138"/>
    </location>
</feature>
<evidence type="ECO:0000313" key="4">
    <source>
        <dbReference type="Proteomes" id="UP000532373"/>
    </source>
</evidence>
<dbReference type="GO" id="GO:0008757">
    <property type="term" value="F:S-adenosylmethionine-dependent methyltransferase activity"/>
    <property type="evidence" value="ECO:0007669"/>
    <property type="project" value="InterPro"/>
</dbReference>
<dbReference type="Proteomes" id="UP000532373">
    <property type="component" value="Unassembled WGS sequence"/>
</dbReference>
<dbReference type="SUPFAM" id="SSF53335">
    <property type="entry name" value="S-adenosyl-L-methionine-dependent methyltransferases"/>
    <property type="match status" value="1"/>
</dbReference>
<keyword evidence="3" id="KW-0489">Methyltransferase</keyword>
<gene>
    <name evidence="3" type="ORF">HNQ96_001267</name>
</gene>
<dbReference type="PANTHER" id="PTHR43591:SF24">
    <property type="entry name" value="2-METHOXY-6-POLYPRENYL-1,4-BENZOQUINOL METHYLASE, MITOCHONDRIAL"/>
    <property type="match status" value="1"/>
</dbReference>
<reference evidence="3 4" key="1">
    <citation type="submission" date="2020-08" db="EMBL/GenBank/DDBJ databases">
        <title>Genomic Encyclopedia of Type Strains, Phase IV (KMG-IV): sequencing the most valuable type-strain genomes for metagenomic binning, comparative biology and taxonomic classification.</title>
        <authorList>
            <person name="Goeker M."/>
        </authorList>
    </citation>
    <scope>NUCLEOTIDE SEQUENCE [LARGE SCALE GENOMIC DNA]</scope>
    <source>
        <strain evidence="3 4">DSM 17454</strain>
    </source>
</reference>
<dbReference type="GO" id="GO:0032259">
    <property type="term" value="P:methylation"/>
    <property type="evidence" value="ECO:0007669"/>
    <property type="project" value="UniProtKB-KW"/>
</dbReference>
<feature type="region of interest" description="Disordered" evidence="1">
    <location>
        <begin position="249"/>
        <end position="273"/>
    </location>
</feature>
<dbReference type="EMBL" id="JACHGI010000002">
    <property type="protein sequence ID" value="MBB6465409.1"/>
    <property type="molecule type" value="Genomic_DNA"/>
</dbReference>